<dbReference type="Pfam" id="PF01152">
    <property type="entry name" value="Bac_globin"/>
    <property type="match status" value="1"/>
</dbReference>
<keyword evidence="4" id="KW-0408">Iron</keyword>
<organism evidence="5 6">
    <name type="scientific">Nitratireductor aquibiodomus</name>
    <dbReference type="NCBI Taxonomy" id="204799"/>
    <lineage>
        <taxon>Bacteria</taxon>
        <taxon>Pseudomonadati</taxon>
        <taxon>Pseudomonadota</taxon>
        <taxon>Alphaproteobacteria</taxon>
        <taxon>Hyphomicrobiales</taxon>
        <taxon>Phyllobacteriaceae</taxon>
        <taxon>Nitratireductor</taxon>
    </lineage>
</organism>
<evidence type="ECO:0000256" key="1">
    <source>
        <dbReference type="ARBA" id="ARBA00022448"/>
    </source>
</evidence>
<sequence length="155" mass="17659">MSDTYIARPKPRPEEALKDPAVNRDFIGRLVREFYRRVRSDARLGPIFAGEIKDNWEPHLEKMTDFWCAVILKDGSYHGRPVPAHLRLKTVVEADFDIWLGHFRQTVGDLCTPAVAAVFIERAERIAKSLKLAMFFRLPAALGPDAARARTRDDA</sequence>
<dbReference type="InterPro" id="IPR009050">
    <property type="entry name" value="Globin-like_sf"/>
</dbReference>
<keyword evidence="3" id="KW-0479">Metal-binding</keyword>
<dbReference type="EMBL" id="FNSL01000002">
    <property type="protein sequence ID" value="SEC19808.1"/>
    <property type="molecule type" value="Genomic_DNA"/>
</dbReference>
<dbReference type="InterPro" id="IPR012292">
    <property type="entry name" value="Globin/Proto"/>
</dbReference>
<proteinExistence type="predicted"/>
<evidence type="ECO:0000313" key="6">
    <source>
        <dbReference type="Proteomes" id="UP000199064"/>
    </source>
</evidence>
<dbReference type="GO" id="GO:0046872">
    <property type="term" value="F:metal ion binding"/>
    <property type="evidence" value="ECO:0007669"/>
    <property type="project" value="UniProtKB-KW"/>
</dbReference>
<dbReference type="GO" id="GO:0019825">
    <property type="term" value="F:oxygen binding"/>
    <property type="evidence" value="ECO:0007669"/>
    <property type="project" value="InterPro"/>
</dbReference>
<evidence type="ECO:0000256" key="4">
    <source>
        <dbReference type="ARBA" id="ARBA00023004"/>
    </source>
</evidence>
<dbReference type="AlphaFoldDB" id="A0A1H4QJR3"/>
<gene>
    <name evidence="5" type="ORF">SAMN05216452_4113</name>
</gene>
<accession>A0A1H4QJR3</accession>
<keyword evidence="6" id="KW-1185">Reference proteome</keyword>
<evidence type="ECO:0000313" key="5">
    <source>
        <dbReference type="EMBL" id="SEC19808.1"/>
    </source>
</evidence>
<reference evidence="6" key="1">
    <citation type="submission" date="2016-10" db="EMBL/GenBank/DDBJ databases">
        <authorList>
            <person name="Varghese N."/>
            <person name="Submissions S."/>
        </authorList>
    </citation>
    <scope>NUCLEOTIDE SEQUENCE [LARGE SCALE GENOMIC DNA]</scope>
    <source>
        <strain evidence="6">ES.061</strain>
    </source>
</reference>
<name>A0A1H4QJR3_9HYPH</name>
<evidence type="ECO:0000256" key="2">
    <source>
        <dbReference type="ARBA" id="ARBA00022617"/>
    </source>
</evidence>
<dbReference type="RefSeq" id="WP_090330217.1">
    <property type="nucleotide sequence ID" value="NZ_FNSL01000002.1"/>
</dbReference>
<dbReference type="InterPro" id="IPR001486">
    <property type="entry name" value="Hemoglobin_trunc"/>
</dbReference>
<keyword evidence="2" id="KW-0349">Heme</keyword>
<protein>
    <submittedName>
        <fullName evidence="5">Hemoglobin</fullName>
    </submittedName>
</protein>
<dbReference type="CDD" id="cd08916">
    <property type="entry name" value="TrHb3_P"/>
    <property type="match status" value="1"/>
</dbReference>
<dbReference type="SUPFAM" id="SSF46458">
    <property type="entry name" value="Globin-like"/>
    <property type="match status" value="1"/>
</dbReference>
<evidence type="ECO:0000256" key="3">
    <source>
        <dbReference type="ARBA" id="ARBA00022723"/>
    </source>
</evidence>
<dbReference type="GO" id="GO:0020037">
    <property type="term" value="F:heme binding"/>
    <property type="evidence" value="ECO:0007669"/>
    <property type="project" value="InterPro"/>
</dbReference>
<dbReference type="Gene3D" id="1.10.490.10">
    <property type="entry name" value="Globins"/>
    <property type="match status" value="1"/>
</dbReference>
<keyword evidence="1" id="KW-0813">Transport</keyword>
<dbReference type="Proteomes" id="UP000199064">
    <property type="component" value="Unassembled WGS sequence"/>
</dbReference>